<keyword evidence="10 13" id="KW-1133">Transmembrane helix</keyword>
<accession>A0ABP3FFR3</accession>
<dbReference type="CDD" id="cd06158">
    <property type="entry name" value="S2P-M50_like_1"/>
    <property type="match status" value="1"/>
</dbReference>
<dbReference type="EMBL" id="BAAABM010000003">
    <property type="protein sequence ID" value="GAA0315726.1"/>
    <property type="molecule type" value="Genomic_DNA"/>
</dbReference>
<dbReference type="PANTHER" id="PTHR35864">
    <property type="entry name" value="ZINC METALLOPROTEASE MJ0611-RELATED"/>
    <property type="match status" value="1"/>
</dbReference>
<name>A0ABP3FFR3_9ACTN</name>
<comment type="similarity">
    <text evidence="3">Belongs to the peptidase M50B family.</text>
</comment>
<feature type="transmembrane region" description="Helical" evidence="13">
    <location>
        <begin position="161"/>
        <end position="183"/>
    </location>
</feature>
<keyword evidence="8" id="KW-0378">Hydrolase</keyword>
<sequence>MSNVSAVRSSVRPSPAFLFVVGLFALSGLAVWRYGMSPERTARLFLFVFVVSGWIVSLCLHEFGHAFFAWRSGDRSVATNGYLTLNPLKYGDITLSFLLPVLFVLLGGIGLPGGAVYIDRGAIRGRLRHSLISAAGPIANLVFAIVLGVVITNLAKDPAHLLFWTGMAFLAFLQVTAAVLNLLPVPGLDGFGIVEPYLPRPWVAQANKIGGYAFMALLALLWIPAVNEQFFSLVYHLTDLFGIDQDYVAAGHGLFQFWKSLGTAG</sequence>
<keyword evidence="11" id="KW-0482">Metalloprotease</keyword>
<feature type="transmembrane region" description="Helical" evidence="13">
    <location>
        <begin position="90"/>
        <end position="118"/>
    </location>
</feature>
<proteinExistence type="inferred from homology"/>
<keyword evidence="9" id="KW-0862">Zinc</keyword>
<feature type="transmembrane region" description="Helical" evidence="13">
    <location>
        <begin position="15"/>
        <end position="32"/>
    </location>
</feature>
<keyword evidence="5 14" id="KW-0645">Protease</keyword>
<evidence type="ECO:0000256" key="7">
    <source>
        <dbReference type="ARBA" id="ARBA00022723"/>
    </source>
</evidence>
<evidence type="ECO:0000313" key="15">
    <source>
        <dbReference type="Proteomes" id="UP001501822"/>
    </source>
</evidence>
<organism evidence="14 15">
    <name type="scientific">Actinoallomurus spadix</name>
    <dbReference type="NCBI Taxonomy" id="79912"/>
    <lineage>
        <taxon>Bacteria</taxon>
        <taxon>Bacillati</taxon>
        <taxon>Actinomycetota</taxon>
        <taxon>Actinomycetes</taxon>
        <taxon>Streptosporangiales</taxon>
        <taxon>Thermomonosporaceae</taxon>
        <taxon>Actinoallomurus</taxon>
    </lineage>
</organism>
<keyword evidence="4" id="KW-1003">Cell membrane</keyword>
<evidence type="ECO:0000256" key="6">
    <source>
        <dbReference type="ARBA" id="ARBA00022692"/>
    </source>
</evidence>
<evidence type="ECO:0000256" key="5">
    <source>
        <dbReference type="ARBA" id="ARBA00022670"/>
    </source>
</evidence>
<dbReference type="GO" id="GO:0008233">
    <property type="term" value="F:peptidase activity"/>
    <property type="evidence" value="ECO:0007669"/>
    <property type="project" value="UniProtKB-KW"/>
</dbReference>
<evidence type="ECO:0000256" key="13">
    <source>
        <dbReference type="SAM" id="Phobius"/>
    </source>
</evidence>
<keyword evidence="15" id="KW-1185">Reference proteome</keyword>
<dbReference type="InterPro" id="IPR044537">
    <property type="entry name" value="Rip2-like"/>
</dbReference>
<comment type="subcellular location">
    <subcellularLocation>
        <location evidence="2">Cell membrane</location>
        <topology evidence="2">Multi-pass membrane protein</topology>
    </subcellularLocation>
</comment>
<keyword evidence="6 13" id="KW-0812">Transmembrane</keyword>
<evidence type="ECO:0000256" key="1">
    <source>
        <dbReference type="ARBA" id="ARBA00001947"/>
    </source>
</evidence>
<evidence type="ECO:0000313" key="14">
    <source>
        <dbReference type="EMBL" id="GAA0315726.1"/>
    </source>
</evidence>
<evidence type="ECO:0000256" key="4">
    <source>
        <dbReference type="ARBA" id="ARBA00022475"/>
    </source>
</evidence>
<evidence type="ECO:0000256" key="12">
    <source>
        <dbReference type="ARBA" id="ARBA00023136"/>
    </source>
</evidence>
<reference evidence="15" key="1">
    <citation type="journal article" date="2019" name="Int. J. Syst. Evol. Microbiol.">
        <title>The Global Catalogue of Microorganisms (GCM) 10K type strain sequencing project: providing services to taxonomists for standard genome sequencing and annotation.</title>
        <authorList>
            <consortium name="The Broad Institute Genomics Platform"/>
            <consortium name="The Broad Institute Genome Sequencing Center for Infectious Disease"/>
            <person name="Wu L."/>
            <person name="Ma J."/>
        </authorList>
    </citation>
    <scope>NUCLEOTIDE SEQUENCE [LARGE SCALE GENOMIC DNA]</scope>
    <source>
        <strain evidence="15">JCM 3146</strain>
    </source>
</reference>
<protein>
    <submittedName>
        <fullName evidence="14">Site-2 protease family protein</fullName>
    </submittedName>
</protein>
<keyword evidence="7" id="KW-0479">Metal-binding</keyword>
<feature type="transmembrane region" description="Helical" evidence="13">
    <location>
        <begin position="209"/>
        <end position="226"/>
    </location>
</feature>
<dbReference type="RefSeq" id="WP_252808329.1">
    <property type="nucleotide sequence ID" value="NZ_BAAABM010000003.1"/>
</dbReference>
<evidence type="ECO:0000256" key="3">
    <source>
        <dbReference type="ARBA" id="ARBA00007931"/>
    </source>
</evidence>
<evidence type="ECO:0000256" key="9">
    <source>
        <dbReference type="ARBA" id="ARBA00022833"/>
    </source>
</evidence>
<comment type="caution">
    <text evidence="14">The sequence shown here is derived from an EMBL/GenBank/DDBJ whole genome shotgun (WGS) entry which is preliminary data.</text>
</comment>
<evidence type="ECO:0000256" key="8">
    <source>
        <dbReference type="ARBA" id="ARBA00022801"/>
    </source>
</evidence>
<evidence type="ECO:0000256" key="10">
    <source>
        <dbReference type="ARBA" id="ARBA00022989"/>
    </source>
</evidence>
<dbReference type="InterPro" id="IPR052348">
    <property type="entry name" value="Metallopeptidase_M50B"/>
</dbReference>
<feature type="transmembrane region" description="Helical" evidence="13">
    <location>
        <begin position="130"/>
        <end position="155"/>
    </location>
</feature>
<evidence type="ECO:0000256" key="2">
    <source>
        <dbReference type="ARBA" id="ARBA00004651"/>
    </source>
</evidence>
<gene>
    <name evidence="14" type="ORF">GCM10010151_02200</name>
</gene>
<keyword evidence="12 13" id="KW-0472">Membrane</keyword>
<feature type="transmembrane region" description="Helical" evidence="13">
    <location>
        <begin position="44"/>
        <end position="70"/>
    </location>
</feature>
<dbReference type="Proteomes" id="UP001501822">
    <property type="component" value="Unassembled WGS sequence"/>
</dbReference>
<dbReference type="GO" id="GO:0006508">
    <property type="term" value="P:proteolysis"/>
    <property type="evidence" value="ECO:0007669"/>
    <property type="project" value="UniProtKB-KW"/>
</dbReference>
<evidence type="ECO:0000256" key="11">
    <source>
        <dbReference type="ARBA" id="ARBA00023049"/>
    </source>
</evidence>
<comment type="cofactor">
    <cofactor evidence="1">
        <name>Zn(2+)</name>
        <dbReference type="ChEBI" id="CHEBI:29105"/>
    </cofactor>
</comment>
<dbReference type="PANTHER" id="PTHR35864:SF1">
    <property type="entry name" value="ZINC METALLOPROTEASE YWHC-RELATED"/>
    <property type="match status" value="1"/>
</dbReference>